<evidence type="ECO:0000313" key="3">
    <source>
        <dbReference type="EMBL" id="ALG83297.1"/>
    </source>
</evidence>
<dbReference type="PATRIC" id="fig|1136941.3.peg.144"/>
<evidence type="ECO:0000256" key="2">
    <source>
        <dbReference type="SAM" id="Phobius"/>
    </source>
</evidence>
<dbReference type="AlphaFoldDB" id="A0A0N9MZS4"/>
<sequence>MSFQDQPTHNFDNSNPHVQRPFGPDGGQVPNGQYPPQQPQQPQYAPKAPLLVPGVPKAERVIALIAALIIVVGNTIFFLVNANASAGDGSELSAVQVTQLNTETISLLIAHSVGVTALAYAVILVLRLTGRSPGKNSL</sequence>
<proteinExistence type="predicted"/>
<keyword evidence="2" id="KW-0472">Membrane</keyword>
<reference evidence="4" key="1">
    <citation type="submission" date="2015-06" db="EMBL/GenBank/DDBJ databases">
        <title>Complete genome sequence and metabolic analysis of phthalate degradation pathway in Gordonia sp. QH-11.</title>
        <authorList>
            <person name="Jin D."/>
            <person name="Kong X."/>
            <person name="Bai Z."/>
        </authorList>
    </citation>
    <scope>NUCLEOTIDE SEQUENCE [LARGE SCALE GENOMIC DNA]</scope>
    <source>
        <strain evidence="4">QH-11</strain>
    </source>
</reference>
<dbReference type="KEGG" id="goq:ACH46_00710"/>
<feature type="region of interest" description="Disordered" evidence="1">
    <location>
        <begin position="1"/>
        <end position="48"/>
    </location>
</feature>
<dbReference type="EMBL" id="CP011853">
    <property type="protein sequence ID" value="ALG83297.1"/>
    <property type="molecule type" value="Genomic_DNA"/>
</dbReference>
<dbReference type="Proteomes" id="UP000063789">
    <property type="component" value="Chromosome"/>
</dbReference>
<feature type="transmembrane region" description="Helical" evidence="2">
    <location>
        <begin position="104"/>
        <end position="126"/>
    </location>
</feature>
<evidence type="ECO:0000256" key="1">
    <source>
        <dbReference type="SAM" id="MobiDB-lite"/>
    </source>
</evidence>
<name>A0A0N9MZS4_9ACTN</name>
<feature type="compositionally biased region" description="Polar residues" evidence="1">
    <location>
        <begin position="1"/>
        <end position="17"/>
    </location>
</feature>
<dbReference type="RefSeq" id="WP_062391244.1">
    <property type="nucleotide sequence ID" value="NZ_CP011853.1"/>
</dbReference>
<protein>
    <submittedName>
        <fullName evidence="3">Uncharacterized protein</fullName>
    </submittedName>
</protein>
<accession>A0A0N9MZS4</accession>
<organism evidence="3 4">
    <name type="scientific">Gordonia phthalatica</name>
    <dbReference type="NCBI Taxonomy" id="1136941"/>
    <lineage>
        <taxon>Bacteria</taxon>
        <taxon>Bacillati</taxon>
        <taxon>Actinomycetota</taxon>
        <taxon>Actinomycetes</taxon>
        <taxon>Mycobacteriales</taxon>
        <taxon>Gordoniaceae</taxon>
        <taxon>Gordonia</taxon>
    </lineage>
</organism>
<feature type="transmembrane region" description="Helical" evidence="2">
    <location>
        <begin position="61"/>
        <end position="84"/>
    </location>
</feature>
<keyword evidence="4" id="KW-1185">Reference proteome</keyword>
<keyword evidence="2" id="KW-1133">Transmembrane helix</keyword>
<keyword evidence="2" id="KW-0812">Transmembrane</keyword>
<evidence type="ECO:0000313" key="4">
    <source>
        <dbReference type="Proteomes" id="UP000063789"/>
    </source>
</evidence>
<gene>
    <name evidence="3" type="ORF">ACH46_00710</name>
</gene>
<reference evidence="3 4" key="2">
    <citation type="journal article" date="2017" name="Int. J. Syst. Evol. Microbiol.">
        <title>Gordonia phthalatica sp. nov., a di-n-butyl phthalate-degrading bacterium isolated from activated sludge.</title>
        <authorList>
            <person name="Jin D."/>
            <person name="Kong X."/>
            <person name="Jia M."/>
            <person name="Yu X."/>
            <person name="Wang X."/>
            <person name="Zhuang X."/>
            <person name="Deng Y."/>
            <person name="Bai Z."/>
        </authorList>
    </citation>
    <scope>NUCLEOTIDE SEQUENCE [LARGE SCALE GENOMIC DNA]</scope>
    <source>
        <strain evidence="3 4">QH-11</strain>
    </source>
</reference>